<comment type="caution">
    <text evidence="1">The sequence shown here is derived from an EMBL/GenBank/DDBJ whole genome shotgun (WGS) entry which is preliminary data.</text>
</comment>
<evidence type="ECO:0000313" key="2">
    <source>
        <dbReference type="Proteomes" id="UP000604825"/>
    </source>
</evidence>
<evidence type="ECO:0000313" key="1">
    <source>
        <dbReference type="EMBL" id="CAD6336431.1"/>
    </source>
</evidence>
<organism evidence="1 2">
    <name type="scientific">Miscanthus lutarioriparius</name>
    <dbReference type="NCBI Taxonomy" id="422564"/>
    <lineage>
        <taxon>Eukaryota</taxon>
        <taxon>Viridiplantae</taxon>
        <taxon>Streptophyta</taxon>
        <taxon>Embryophyta</taxon>
        <taxon>Tracheophyta</taxon>
        <taxon>Spermatophyta</taxon>
        <taxon>Magnoliopsida</taxon>
        <taxon>Liliopsida</taxon>
        <taxon>Poales</taxon>
        <taxon>Poaceae</taxon>
        <taxon>PACMAD clade</taxon>
        <taxon>Panicoideae</taxon>
        <taxon>Andropogonodae</taxon>
        <taxon>Andropogoneae</taxon>
        <taxon>Saccharinae</taxon>
        <taxon>Miscanthus</taxon>
    </lineage>
</organism>
<accession>A0A811S521</accession>
<proteinExistence type="predicted"/>
<dbReference type="Proteomes" id="UP000604825">
    <property type="component" value="Unassembled WGS sequence"/>
</dbReference>
<gene>
    <name evidence="1" type="ORF">NCGR_LOCUS60529</name>
</gene>
<sequence length="87" mass="9408">MSYQTRIGLIQTAAIQYLHLHGGARSRMSYQTRSSRILRVKSSACSLVTQLARSRVPASGAGALMTMTDAMRSQFTSGPADMGVPYP</sequence>
<name>A0A811S521_9POAL</name>
<reference evidence="1" key="1">
    <citation type="submission" date="2020-10" db="EMBL/GenBank/DDBJ databases">
        <authorList>
            <person name="Han B."/>
            <person name="Lu T."/>
            <person name="Zhao Q."/>
            <person name="Huang X."/>
            <person name="Zhao Y."/>
        </authorList>
    </citation>
    <scope>NUCLEOTIDE SEQUENCE</scope>
</reference>
<protein>
    <submittedName>
        <fullName evidence="1">Uncharacterized protein</fullName>
    </submittedName>
</protein>
<dbReference type="EMBL" id="CAJGYO010000018">
    <property type="protein sequence ID" value="CAD6336431.1"/>
    <property type="molecule type" value="Genomic_DNA"/>
</dbReference>
<keyword evidence="2" id="KW-1185">Reference proteome</keyword>
<dbReference type="AlphaFoldDB" id="A0A811S521"/>